<dbReference type="EMBL" id="ML007343">
    <property type="protein sequence ID" value="RKP15921.1"/>
    <property type="molecule type" value="Genomic_DNA"/>
</dbReference>
<sequence>MEYEPMKAIMMIPKSAPPQLHLSLANTFETFFATVLITILKSAKINGLLMDLVIRHQEWEAKNIKVTKSQIYYVSIEDIVDKKSSAISAWDFETIRQSLYQAGANYADEDDTPPASENEMQTIVDSTTSNKAEDHKDATIKASSRSSALSVLSLEDLTGGKSDSTRNLTMSDDFPVMNKPNSPIFLLHHGGGHSLHSWQLAAEKLFQQGFEVFCYDMRAH</sequence>
<dbReference type="Gene3D" id="3.40.50.1820">
    <property type="entry name" value="alpha/beta hydrolase"/>
    <property type="match status" value="1"/>
</dbReference>
<accession>A0A4P9YBH7</accession>
<dbReference type="InterPro" id="IPR000073">
    <property type="entry name" value="AB_hydrolase_1"/>
</dbReference>
<dbReference type="SUPFAM" id="SSF53474">
    <property type="entry name" value="alpha/beta-Hydrolases"/>
    <property type="match status" value="1"/>
</dbReference>
<evidence type="ECO:0000313" key="2">
    <source>
        <dbReference type="EMBL" id="RKP15921.1"/>
    </source>
</evidence>
<gene>
    <name evidence="2" type="ORF">ROZALSC1DRAFT_25880</name>
</gene>
<protein>
    <recommendedName>
        <fullName evidence="1">AB hydrolase-1 domain-containing protein</fullName>
    </recommendedName>
</protein>
<name>A0A4P9YBH7_ROZAC</name>
<proteinExistence type="predicted"/>
<dbReference type="AlphaFoldDB" id="A0A4P9YBH7"/>
<organism evidence="2 3">
    <name type="scientific">Rozella allomycis (strain CSF55)</name>
    <dbReference type="NCBI Taxonomy" id="988480"/>
    <lineage>
        <taxon>Eukaryota</taxon>
        <taxon>Fungi</taxon>
        <taxon>Fungi incertae sedis</taxon>
        <taxon>Cryptomycota</taxon>
        <taxon>Cryptomycota incertae sedis</taxon>
        <taxon>Rozella</taxon>
    </lineage>
</organism>
<feature type="non-terminal residue" evidence="2">
    <location>
        <position position="220"/>
    </location>
</feature>
<feature type="domain" description="AB hydrolase-1" evidence="1">
    <location>
        <begin position="183"/>
        <end position="220"/>
    </location>
</feature>
<reference evidence="3" key="1">
    <citation type="journal article" date="2018" name="Nat. Microbiol.">
        <title>Leveraging single-cell genomics to expand the fungal tree of life.</title>
        <authorList>
            <person name="Ahrendt S.R."/>
            <person name="Quandt C.A."/>
            <person name="Ciobanu D."/>
            <person name="Clum A."/>
            <person name="Salamov A."/>
            <person name="Andreopoulos B."/>
            <person name="Cheng J.F."/>
            <person name="Woyke T."/>
            <person name="Pelin A."/>
            <person name="Henrissat B."/>
            <person name="Reynolds N.K."/>
            <person name="Benny G.L."/>
            <person name="Smith M.E."/>
            <person name="James T.Y."/>
            <person name="Grigoriev I.V."/>
        </authorList>
    </citation>
    <scope>NUCLEOTIDE SEQUENCE [LARGE SCALE GENOMIC DNA]</scope>
    <source>
        <strain evidence="3">CSF55</strain>
    </source>
</reference>
<evidence type="ECO:0000259" key="1">
    <source>
        <dbReference type="Pfam" id="PF00561"/>
    </source>
</evidence>
<dbReference type="Proteomes" id="UP000281549">
    <property type="component" value="Unassembled WGS sequence"/>
</dbReference>
<dbReference type="InterPro" id="IPR029058">
    <property type="entry name" value="AB_hydrolase_fold"/>
</dbReference>
<evidence type="ECO:0000313" key="3">
    <source>
        <dbReference type="Proteomes" id="UP000281549"/>
    </source>
</evidence>
<dbReference type="Pfam" id="PF00561">
    <property type="entry name" value="Abhydrolase_1"/>
    <property type="match status" value="1"/>
</dbReference>